<evidence type="ECO:0000313" key="8">
    <source>
        <dbReference type="Proteomes" id="UP000230775"/>
    </source>
</evidence>
<evidence type="ECO:0000313" key="7">
    <source>
        <dbReference type="EMBL" id="PIS14643.1"/>
    </source>
</evidence>
<dbReference type="GO" id="GO:0016020">
    <property type="term" value="C:membrane"/>
    <property type="evidence" value="ECO:0007669"/>
    <property type="project" value="UniProtKB-SubCell"/>
</dbReference>
<evidence type="ECO:0000256" key="5">
    <source>
        <dbReference type="ARBA" id="ARBA00023136"/>
    </source>
</evidence>
<dbReference type="EMBL" id="PEZI01000035">
    <property type="protein sequence ID" value="PIS14643.1"/>
    <property type="molecule type" value="Genomic_DNA"/>
</dbReference>
<dbReference type="GO" id="GO:0046933">
    <property type="term" value="F:proton-transporting ATP synthase activity, rotational mechanism"/>
    <property type="evidence" value="ECO:0007669"/>
    <property type="project" value="InterPro"/>
</dbReference>
<name>A0A2H0WPR4_9BACT</name>
<dbReference type="Proteomes" id="UP000230775">
    <property type="component" value="Unassembled WGS sequence"/>
</dbReference>
<gene>
    <name evidence="7" type="ORF">COT64_01590</name>
</gene>
<sequence>MDYNVFTKNEVDLLLAEIEDLERNKFCPGRRLAFSPELSRLAQGQGLASVKKALAELVVLDLTVAVKLSPAFLAKIGRWLREEINQKVILDIKVDPSIIAGAIVSYGGKYRDLSAGRGLEEWFTRESTRIQTLINEDR</sequence>
<organism evidence="7 8">
    <name type="scientific">Candidatus Shapirobacteria bacterium CG09_land_8_20_14_0_10_39_12</name>
    <dbReference type="NCBI Taxonomy" id="1974885"/>
    <lineage>
        <taxon>Bacteria</taxon>
        <taxon>Candidatus Shapironibacteriota</taxon>
    </lineage>
</organism>
<keyword evidence="2" id="KW-0813">Transport</keyword>
<comment type="caution">
    <text evidence="7">The sequence shown here is derived from an EMBL/GenBank/DDBJ whole genome shotgun (WGS) entry which is preliminary data.</text>
</comment>
<dbReference type="InterPro" id="IPR000711">
    <property type="entry name" value="ATPase_OSCP/dsu"/>
</dbReference>
<evidence type="ECO:0000256" key="4">
    <source>
        <dbReference type="ARBA" id="ARBA00023065"/>
    </source>
</evidence>
<evidence type="ECO:0000256" key="2">
    <source>
        <dbReference type="ARBA" id="ARBA00022448"/>
    </source>
</evidence>
<keyword evidence="6" id="KW-0066">ATP synthesis</keyword>
<reference evidence="8" key="1">
    <citation type="submission" date="2017-09" db="EMBL/GenBank/DDBJ databases">
        <title>Depth-based differentiation of microbial function through sediment-hosted aquifers and enrichment of novel symbionts in the deep terrestrial subsurface.</title>
        <authorList>
            <person name="Probst A.J."/>
            <person name="Ladd B."/>
            <person name="Jarett J.K."/>
            <person name="Geller-Mcgrath D.E."/>
            <person name="Sieber C.M.K."/>
            <person name="Emerson J.B."/>
            <person name="Anantharaman K."/>
            <person name="Thomas B.C."/>
            <person name="Malmstrom R."/>
            <person name="Stieglmeier M."/>
            <person name="Klingl A."/>
            <person name="Woyke T."/>
            <person name="Ryan C.M."/>
            <person name="Banfield J.F."/>
        </authorList>
    </citation>
    <scope>NUCLEOTIDE SEQUENCE [LARGE SCALE GENOMIC DNA]</scope>
</reference>
<keyword evidence="3" id="KW-0375">Hydrogen ion transport</keyword>
<dbReference type="AlphaFoldDB" id="A0A2H0WPR4"/>
<keyword evidence="4" id="KW-0406">Ion transport</keyword>
<proteinExistence type="predicted"/>
<protein>
    <submittedName>
        <fullName evidence="7">Uncharacterized protein</fullName>
    </submittedName>
</protein>
<comment type="subcellular location">
    <subcellularLocation>
        <location evidence="1">Membrane</location>
    </subcellularLocation>
</comment>
<evidence type="ECO:0000256" key="3">
    <source>
        <dbReference type="ARBA" id="ARBA00022781"/>
    </source>
</evidence>
<accession>A0A2H0WPR4</accession>
<keyword evidence="5" id="KW-0472">Membrane</keyword>
<dbReference type="Pfam" id="PF00213">
    <property type="entry name" value="OSCP"/>
    <property type="match status" value="1"/>
</dbReference>
<evidence type="ECO:0000256" key="6">
    <source>
        <dbReference type="ARBA" id="ARBA00023310"/>
    </source>
</evidence>
<evidence type="ECO:0000256" key="1">
    <source>
        <dbReference type="ARBA" id="ARBA00004370"/>
    </source>
</evidence>